<dbReference type="InterPro" id="IPR003808">
    <property type="entry name" value="Fe-S_metab-assoc_dom"/>
</dbReference>
<comment type="caution">
    <text evidence="3">The sequence shown here is derived from an EMBL/GenBank/DDBJ whole genome shotgun (WGS) entry which is preliminary data.</text>
</comment>
<evidence type="ECO:0000313" key="4">
    <source>
        <dbReference type="Proteomes" id="UP000516437"/>
    </source>
</evidence>
<dbReference type="Pfam" id="PF02657">
    <property type="entry name" value="SufE"/>
    <property type="match status" value="1"/>
</dbReference>
<feature type="domain" description="Fe-S metabolism associated" evidence="2">
    <location>
        <begin position="99"/>
        <end position="219"/>
    </location>
</feature>
<proteinExistence type="inferred from homology"/>
<sequence length="290" mass="31915">MIAASFNTALPLSFDCGFRSVKSPNPTNDSSTTHPKLKFRIKNERKALASSQCVHDTGINSSLKWNARKPDFPVSCLTATEAKLSSSDLLAERLCRVVSEFRSLPEPVDRVKRLLHYAALLPPVGESARAPENRVAGCATQVWVEAELDELRRVRFRAYSDSEISKGFCSCLIYVLDGAEPEEVVKVKSEELVDLNVGLHGKAHSRVNTWQNVLIAMQKRTTALVTGYERVGTPPLEKPFPTSLVVSPVDINGKGGTVLVPLSYEFACNPKVPEVQSVQGGRLLERLKNL</sequence>
<dbReference type="AlphaFoldDB" id="A0A6A1VJW8"/>
<keyword evidence="4" id="KW-1185">Reference proteome</keyword>
<reference evidence="3 4" key="1">
    <citation type="journal article" date="2019" name="Plant Biotechnol. J.">
        <title>The red bayberry genome and genetic basis of sex determination.</title>
        <authorList>
            <person name="Jia H.M."/>
            <person name="Jia H.J."/>
            <person name="Cai Q.L."/>
            <person name="Wang Y."/>
            <person name="Zhao H.B."/>
            <person name="Yang W.F."/>
            <person name="Wang G.Y."/>
            <person name="Li Y.H."/>
            <person name="Zhan D.L."/>
            <person name="Shen Y.T."/>
            <person name="Niu Q.F."/>
            <person name="Chang L."/>
            <person name="Qiu J."/>
            <person name="Zhao L."/>
            <person name="Xie H.B."/>
            <person name="Fu W.Y."/>
            <person name="Jin J."/>
            <person name="Li X.W."/>
            <person name="Jiao Y."/>
            <person name="Zhou C.C."/>
            <person name="Tu T."/>
            <person name="Chai C.Y."/>
            <person name="Gao J.L."/>
            <person name="Fan L.J."/>
            <person name="van de Weg E."/>
            <person name="Wang J.Y."/>
            <person name="Gao Z.S."/>
        </authorList>
    </citation>
    <scope>NUCLEOTIDE SEQUENCE [LARGE SCALE GENOMIC DNA]</scope>
    <source>
        <tissue evidence="3">Leaves</tissue>
    </source>
</reference>
<dbReference type="OrthoDB" id="411584at2759"/>
<accession>A0A6A1VJW8</accession>
<comment type="similarity">
    <text evidence="1">Belongs to the SufE family.</text>
</comment>
<dbReference type="PANTHER" id="PTHR43597:SF5">
    <property type="entry name" value="SUFE-LIKE PROTEIN 2, CHLOROPLASTIC"/>
    <property type="match status" value="1"/>
</dbReference>
<evidence type="ECO:0000256" key="1">
    <source>
        <dbReference type="ARBA" id="ARBA00010282"/>
    </source>
</evidence>
<dbReference type="PANTHER" id="PTHR43597">
    <property type="entry name" value="SULFUR ACCEPTOR PROTEIN CSDE"/>
    <property type="match status" value="1"/>
</dbReference>
<evidence type="ECO:0000259" key="2">
    <source>
        <dbReference type="Pfam" id="PF02657"/>
    </source>
</evidence>
<dbReference type="Proteomes" id="UP000516437">
    <property type="component" value="Chromosome 5"/>
</dbReference>
<organism evidence="3 4">
    <name type="scientific">Morella rubra</name>
    <name type="common">Chinese bayberry</name>
    <dbReference type="NCBI Taxonomy" id="262757"/>
    <lineage>
        <taxon>Eukaryota</taxon>
        <taxon>Viridiplantae</taxon>
        <taxon>Streptophyta</taxon>
        <taxon>Embryophyta</taxon>
        <taxon>Tracheophyta</taxon>
        <taxon>Spermatophyta</taxon>
        <taxon>Magnoliopsida</taxon>
        <taxon>eudicotyledons</taxon>
        <taxon>Gunneridae</taxon>
        <taxon>Pentapetalae</taxon>
        <taxon>rosids</taxon>
        <taxon>fabids</taxon>
        <taxon>Fagales</taxon>
        <taxon>Myricaceae</taxon>
        <taxon>Morella</taxon>
    </lineage>
</organism>
<protein>
    <submittedName>
        <fullName evidence="3">SufE-like protein 2, chloroplastic</fullName>
    </submittedName>
</protein>
<dbReference type="EMBL" id="RXIC02000023">
    <property type="protein sequence ID" value="KAB1213151.1"/>
    <property type="molecule type" value="Genomic_DNA"/>
</dbReference>
<evidence type="ECO:0000313" key="3">
    <source>
        <dbReference type="EMBL" id="KAB1213151.1"/>
    </source>
</evidence>
<name>A0A6A1VJW8_9ROSI</name>
<dbReference type="SUPFAM" id="SSF82649">
    <property type="entry name" value="SufE/NifU"/>
    <property type="match status" value="1"/>
</dbReference>
<gene>
    <name evidence="3" type="ORF">CJ030_MR5G015861</name>
</gene>
<dbReference type="Gene3D" id="3.90.1010.10">
    <property type="match status" value="1"/>
</dbReference>